<dbReference type="CDD" id="cd03260">
    <property type="entry name" value="ABC_PstB_phosphate_transporter"/>
    <property type="match status" value="1"/>
</dbReference>
<keyword evidence="2" id="KW-0592">Phosphate transport</keyword>
<gene>
    <name evidence="6" type="ORF">EG19_12265</name>
</gene>
<dbReference type="PANTHER" id="PTHR43423:SF1">
    <property type="entry name" value="ABC TRANSPORTER I FAMILY MEMBER 17"/>
    <property type="match status" value="1"/>
</dbReference>
<dbReference type="PROSITE" id="PS50893">
    <property type="entry name" value="ABC_TRANSPORTER_2"/>
    <property type="match status" value="1"/>
</dbReference>
<keyword evidence="7" id="KW-1185">Reference proteome</keyword>
<dbReference type="NCBIfam" id="TIGR00972">
    <property type="entry name" value="3a0107s01c2"/>
    <property type="match status" value="1"/>
</dbReference>
<dbReference type="PROSITE" id="PS00211">
    <property type="entry name" value="ABC_TRANSPORTER_1"/>
    <property type="match status" value="1"/>
</dbReference>
<dbReference type="InterPro" id="IPR017871">
    <property type="entry name" value="ABC_transporter-like_CS"/>
</dbReference>
<evidence type="ECO:0000256" key="4">
    <source>
        <dbReference type="ARBA" id="ARBA00022840"/>
    </source>
</evidence>
<accession>A0A062XXT2</accession>
<dbReference type="Gene3D" id="3.40.50.300">
    <property type="entry name" value="P-loop containing nucleotide triphosphate hydrolases"/>
    <property type="match status" value="1"/>
</dbReference>
<evidence type="ECO:0000259" key="5">
    <source>
        <dbReference type="PROSITE" id="PS50893"/>
    </source>
</evidence>
<dbReference type="GO" id="GO:0016887">
    <property type="term" value="F:ATP hydrolysis activity"/>
    <property type="evidence" value="ECO:0007669"/>
    <property type="project" value="InterPro"/>
</dbReference>
<dbReference type="AlphaFoldDB" id="A0A062XXT2"/>
<name>A0A062XXT2_9BACT</name>
<dbReference type="SUPFAM" id="SSF52540">
    <property type="entry name" value="P-loop containing nucleoside triphosphate hydrolases"/>
    <property type="match status" value="1"/>
</dbReference>
<dbReference type="Proteomes" id="UP000027284">
    <property type="component" value="Unassembled WGS sequence"/>
</dbReference>
<dbReference type="InterPro" id="IPR003439">
    <property type="entry name" value="ABC_transporter-like_ATP-bd"/>
</dbReference>
<sequence>MPEAVRFSLQNLTCAYSGKVVVRGVSLDIPASGVTAFIGPSGCGKSTILRCLNRMNDVVPGFSLSGRVLLDGEDLYGDSQDPVLIRRRVGMVFQRSNPFPTSIFNNVAYGLKLHFKLTRAELELEVEQALRAAALWDEVKDRLHTPAMRLSGGQQQRLCLARALAVKPEVMLFDEPASALDPVATAKVEELVMELGRQMTVVIVTHNLAQASRVADRTAFFLRGELIEFNRTVDLFTNPQRPETEAYLLGRVS</sequence>
<dbReference type="EMBL" id="JMFG01000009">
    <property type="protein sequence ID" value="KDA54249.1"/>
    <property type="molecule type" value="Genomic_DNA"/>
</dbReference>
<keyword evidence="1" id="KW-0813">Transport</keyword>
<dbReference type="InterPro" id="IPR003593">
    <property type="entry name" value="AAA+_ATPase"/>
</dbReference>
<organism evidence="6 7">
    <name type="scientific">Thermoanaerobaculum aquaticum</name>
    <dbReference type="NCBI Taxonomy" id="1312852"/>
    <lineage>
        <taxon>Bacteria</taxon>
        <taxon>Pseudomonadati</taxon>
        <taxon>Acidobacteriota</taxon>
        <taxon>Thermoanaerobaculia</taxon>
        <taxon>Thermoanaerobaculales</taxon>
        <taxon>Thermoanaerobaculaceae</taxon>
        <taxon>Thermoanaerobaculum</taxon>
    </lineage>
</organism>
<feature type="domain" description="ABC transporter" evidence="5">
    <location>
        <begin position="7"/>
        <end position="248"/>
    </location>
</feature>
<evidence type="ECO:0000256" key="1">
    <source>
        <dbReference type="ARBA" id="ARBA00022448"/>
    </source>
</evidence>
<protein>
    <recommendedName>
        <fullName evidence="5">ABC transporter domain-containing protein</fullName>
    </recommendedName>
</protein>
<dbReference type="GO" id="GO:0005315">
    <property type="term" value="F:phosphate transmembrane transporter activity"/>
    <property type="evidence" value="ECO:0007669"/>
    <property type="project" value="InterPro"/>
</dbReference>
<dbReference type="InterPro" id="IPR027417">
    <property type="entry name" value="P-loop_NTPase"/>
</dbReference>
<evidence type="ECO:0000256" key="3">
    <source>
        <dbReference type="ARBA" id="ARBA00022741"/>
    </source>
</evidence>
<keyword evidence="3" id="KW-0547">Nucleotide-binding</keyword>
<dbReference type="STRING" id="1312852.EG19_12265"/>
<dbReference type="GO" id="GO:0005524">
    <property type="term" value="F:ATP binding"/>
    <property type="evidence" value="ECO:0007669"/>
    <property type="project" value="UniProtKB-KW"/>
</dbReference>
<dbReference type="PANTHER" id="PTHR43423">
    <property type="entry name" value="ABC TRANSPORTER I FAMILY MEMBER 17"/>
    <property type="match status" value="1"/>
</dbReference>
<comment type="caution">
    <text evidence="6">The sequence shown here is derived from an EMBL/GenBank/DDBJ whole genome shotgun (WGS) entry which is preliminary data.</text>
</comment>
<evidence type="ECO:0000313" key="6">
    <source>
        <dbReference type="EMBL" id="KDA54249.1"/>
    </source>
</evidence>
<reference evidence="6 7" key="1">
    <citation type="submission" date="2014-04" db="EMBL/GenBank/DDBJ databases">
        <title>The Genome Sequence of Thermoanaerobaculum aquaticum MP-01, The First Cultivated Group 23 Acidobacterium.</title>
        <authorList>
            <person name="Stamps B.W."/>
            <person name="Losey N.A."/>
            <person name="Lawson P.A."/>
            <person name="Stevenson B.S."/>
        </authorList>
    </citation>
    <scope>NUCLEOTIDE SEQUENCE [LARGE SCALE GENOMIC DNA]</scope>
    <source>
        <strain evidence="6 7">MP-01</strain>
    </source>
</reference>
<dbReference type="Pfam" id="PF00005">
    <property type="entry name" value="ABC_tran"/>
    <property type="match status" value="1"/>
</dbReference>
<evidence type="ECO:0000256" key="2">
    <source>
        <dbReference type="ARBA" id="ARBA00022592"/>
    </source>
</evidence>
<evidence type="ECO:0000313" key="7">
    <source>
        <dbReference type="Proteomes" id="UP000027284"/>
    </source>
</evidence>
<proteinExistence type="predicted"/>
<keyword evidence="4" id="KW-0067">ATP-binding</keyword>
<dbReference type="InterPro" id="IPR005670">
    <property type="entry name" value="PstB-like"/>
</dbReference>
<dbReference type="GO" id="GO:0035435">
    <property type="term" value="P:phosphate ion transmembrane transport"/>
    <property type="evidence" value="ECO:0007669"/>
    <property type="project" value="InterPro"/>
</dbReference>
<dbReference type="GO" id="GO:0016020">
    <property type="term" value="C:membrane"/>
    <property type="evidence" value="ECO:0007669"/>
    <property type="project" value="InterPro"/>
</dbReference>
<dbReference type="SMART" id="SM00382">
    <property type="entry name" value="AAA"/>
    <property type="match status" value="1"/>
</dbReference>